<dbReference type="AlphaFoldDB" id="A0A0S2FGH9"/>
<gene>
    <name evidence="2" type="ORF">LA76x_4486</name>
</gene>
<feature type="compositionally biased region" description="Polar residues" evidence="1">
    <location>
        <begin position="24"/>
        <end position="40"/>
    </location>
</feature>
<evidence type="ECO:0000313" key="3">
    <source>
        <dbReference type="Proteomes" id="UP000060787"/>
    </source>
</evidence>
<dbReference type="EMBL" id="CP011129">
    <property type="protein sequence ID" value="ALN82594.1"/>
    <property type="molecule type" value="Genomic_DNA"/>
</dbReference>
<dbReference type="Proteomes" id="UP000060787">
    <property type="component" value="Chromosome"/>
</dbReference>
<feature type="region of interest" description="Disordered" evidence="1">
    <location>
        <begin position="1"/>
        <end position="40"/>
    </location>
</feature>
<sequence>MPPWQEKSGLRDDGDDTPVATRSVLMTRSLRQPNDRNNGN</sequence>
<organism evidence="2 3">
    <name type="scientific">Lysobacter antibioticus</name>
    <dbReference type="NCBI Taxonomy" id="84531"/>
    <lineage>
        <taxon>Bacteria</taxon>
        <taxon>Pseudomonadati</taxon>
        <taxon>Pseudomonadota</taxon>
        <taxon>Gammaproteobacteria</taxon>
        <taxon>Lysobacterales</taxon>
        <taxon>Lysobacteraceae</taxon>
        <taxon>Lysobacter</taxon>
    </lineage>
</organism>
<keyword evidence="3" id="KW-1185">Reference proteome</keyword>
<proteinExistence type="predicted"/>
<reference evidence="2 3" key="1">
    <citation type="journal article" date="2015" name="BMC Genomics">
        <title>Comparative genomics and metabolic profiling of the genus Lysobacter.</title>
        <authorList>
            <person name="de Bruijn I."/>
            <person name="Cheng X."/>
            <person name="de Jager V."/>
            <person name="Exposito R.G."/>
            <person name="Watrous J."/>
            <person name="Patel N."/>
            <person name="Postma J."/>
            <person name="Dorrestein P.C."/>
            <person name="Kobayashi D."/>
            <person name="Raaijmakers J.M."/>
        </authorList>
    </citation>
    <scope>NUCLEOTIDE SEQUENCE [LARGE SCALE GENOMIC DNA]</scope>
    <source>
        <strain evidence="2 3">76</strain>
    </source>
</reference>
<dbReference type="KEGG" id="lab:LA76x_4486"/>
<name>A0A0S2FGH9_LYSAN</name>
<protein>
    <submittedName>
        <fullName evidence="2">Uncharacterized protein</fullName>
    </submittedName>
</protein>
<evidence type="ECO:0000313" key="2">
    <source>
        <dbReference type="EMBL" id="ALN82594.1"/>
    </source>
</evidence>
<accession>A0A0S2FGH9</accession>
<dbReference type="PATRIC" id="fig|84531.8.peg.4482"/>
<evidence type="ECO:0000256" key="1">
    <source>
        <dbReference type="SAM" id="MobiDB-lite"/>
    </source>
</evidence>